<dbReference type="Proteomes" id="UP000534578">
    <property type="component" value="Unassembled WGS sequence"/>
</dbReference>
<proteinExistence type="predicted"/>
<dbReference type="Pfam" id="PF00534">
    <property type="entry name" value="Glycos_transf_1"/>
    <property type="match status" value="1"/>
</dbReference>
<accession>A0A7W3YKB8</accession>
<reference evidence="3 4" key="1">
    <citation type="submission" date="2020-07" db="EMBL/GenBank/DDBJ databases">
        <title>Description of Limosilactobacillus balticus sp. nov., Limosilactobacillus agrestis sp. nov., Limosilactobacillus albertensis sp. nov., Limosilactobacillus rudii sp. nov., Limosilactobacillus fastidiosus sp. nov., five novel Limosilactobacillus species isolated from the vertebrate gastrointestinal tract, and proposal of 6 subspecies of Limosilactobacillus reuteri adapted to the gastrointestinal tract of specific vertebrate hosts.</title>
        <authorList>
            <person name="Li F."/>
            <person name="Cheng C."/>
            <person name="Zheng J."/>
            <person name="Quevedo R.M."/>
            <person name="Li J."/>
            <person name="Roos S."/>
            <person name="Gaenzle M.G."/>
            <person name="Walter J."/>
        </authorList>
    </citation>
    <scope>NUCLEOTIDE SEQUENCE [LARGE SCALE GENOMIC DNA]</scope>
    <source>
        <strain evidence="3 4">BG-MG3-A</strain>
    </source>
</reference>
<dbReference type="GO" id="GO:0016757">
    <property type="term" value="F:glycosyltransferase activity"/>
    <property type="evidence" value="ECO:0007669"/>
    <property type="project" value="InterPro"/>
</dbReference>
<dbReference type="Gene3D" id="3.40.50.2000">
    <property type="entry name" value="Glycogen Phosphorylase B"/>
    <property type="match status" value="2"/>
</dbReference>
<organism evidence="3 4">
    <name type="scientific">Limosilactobacillus agrestis</name>
    <dbReference type="NCBI Taxonomy" id="2759748"/>
    <lineage>
        <taxon>Bacteria</taxon>
        <taxon>Bacillati</taxon>
        <taxon>Bacillota</taxon>
        <taxon>Bacilli</taxon>
        <taxon>Lactobacillales</taxon>
        <taxon>Lactobacillaceae</taxon>
        <taxon>Limosilactobacillus</taxon>
    </lineage>
</organism>
<evidence type="ECO:0000313" key="4">
    <source>
        <dbReference type="Proteomes" id="UP000534578"/>
    </source>
</evidence>
<evidence type="ECO:0000259" key="2">
    <source>
        <dbReference type="Pfam" id="PF13439"/>
    </source>
</evidence>
<comment type="caution">
    <text evidence="3">The sequence shown here is derived from an EMBL/GenBank/DDBJ whole genome shotgun (WGS) entry which is preliminary data.</text>
</comment>
<dbReference type="InterPro" id="IPR028098">
    <property type="entry name" value="Glyco_trans_4-like_N"/>
</dbReference>
<sequence length="370" mass="42290">MKKGVIIMPYVSGRGGTETVVHNLFSSFTNNKNLKFELLSIGGTSDMGWLSGIDYKMRKISNSYKINESKLVRTLFYSSFLPLELYKYIRKRNPDFIISTNPFIWYLSKKIITILKLNIPVIAWYHYSLNEHPVKEKFLKSADYYLAISSGIKEQLIAKGINSNNIFLVYNPVSNINKMILRPSNTTKFIYVGRLMLDGQKNSRELFKALSQVKGKWTLDIFGGVHGDIANQDKILNYIKALGIYDRINWHGFVNDPWDKITTATSLILTSKFEGLPMVLCEAISCGIFCVSSDIETGPRDIITENNGKLYDLGNIDELANILQDIVDNPEKLPTNEEIYKSSQKFSLIHYSQYIEKSILTILKQKESKK</sequence>
<name>A0A7W3YKB8_9LACO</name>
<feature type="domain" description="Glycosyltransferase subfamily 4-like N-terminal" evidence="2">
    <location>
        <begin position="78"/>
        <end position="173"/>
    </location>
</feature>
<dbReference type="InterPro" id="IPR001296">
    <property type="entry name" value="Glyco_trans_1"/>
</dbReference>
<dbReference type="PANTHER" id="PTHR12526:SF630">
    <property type="entry name" value="GLYCOSYLTRANSFERASE"/>
    <property type="match status" value="1"/>
</dbReference>
<evidence type="ECO:0000313" key="3">
    <source>
        <dbReference type="EMBL" id="MBB1094874.1"/>
    </source>
</evidence>
<protein>
    <submittedName>
        <fullName evidence="3">Glycosyltransferase</fullName>
    </submittedName>
</protein>
<dbReference type="SUPFAM" id="SSF53756">
    <property type="entry name" value="UDP-Glycosyltransferase/glycogen phosphorylase"/>
    <property type="match status" value="1"/>
</dbReference>
<evidence type="ECO:0000259" key="1">
    <source>
        <dbReference type="Pfam" id="PF00534"/>
    </source>
</evidence>
<dbReference type="PANTHER" id="PTHR12526">
    <property type="entry name" value="GLYCOSYLTRANSFERASE"/>
    <property type="match status" value="1"/>
</dbReference>
<dbReference type="Pfam" id="PF13439">
    <property type="entry name" value="Glyco_transf_4"/>
    <property type="match status" value="1"/>
</dbReference>
<dbReference type="CDD" id="cd03811">
    <property type="entry name" value="GT4_GT28_WabH-like"/>
    <property type="match status" value="1"/>
</dbReference>
<keyword evidence="3" id="KW-0808">Transferase</keyword>
<gene>
    <name evidence="3" type="ORF">H5R92_01395</name>
</gene>
<feature type="domain" description="Glycosyl transferase family 1" evidence="1">
    <location>
        <begin position="180"/>
        <end position="334"/>
    </location>
</feature>
<dbReference type="AlphaFoldDB" id="A0A7W3YKB8"/>
<dbReference type="RefSeq" id="WP_182577847.1">
    <property type="nucleotide sequence ID" value="NZ_JACIVE010000017.1"/>
</dbReference>
<dbReference type="EMBL" id="JACIVE010000017">
    <property type="protein sequence ID" value="MBB1094874.1"/>
    <property type="molecule type" value="Genomic_DNA"/>
</dbReference>